<protein>
    <submittedName>
        <fullName evidence="2">SH3 domain-containing protein</fullName>
    </submittedName>
</protein>
<dbReference type="AlphaFoldDB" id="A0A5M6DIF1"/>
<dbReference type="Proteomes" id="UP000323426">
    <property type="component" value="Unassembled WGS sequence"/>
</dbReference>
<evidence type="ECO:0000313" key="2">
    <source>
        <dbReference type="EMBL" id="KAA5545065.1"/>
    </source>
</evidence>
<gene>
    <name evidence="2" type="ORF">F0145_13510</name>
</gene>
<dbReference type="InterPro" id="IPR036028">
    <property type="entry name" value="SH3-like_dom_sf"/>
</dbReference>
<reference evidence="2 3" key="1">
    <citation type="submission" date="2019-09" db="EMBL/GenBank/DDBJ databases">
        <title>Genome sequence and assembly of Adhaeribacter sp.</title>
        <authorList>
            <person name="Chhetri G."/>
        </authorList>
    </citation>
    <scope>NUCLEOTIDE SEQUENCE [LARGE SCALE GENOMIC DNA]</scope>
    <source>
        <strain evidence="2 3">DK36</strain>
    </source>
</reference>
<dbReference type="RefSeq" id="WP_150088948.1">
    <property type="nucleotide sequence ID" value="NZ_VWSF01000009.1"/>
</dbReference>
<evidence type="ECO:0000256" key="1">
    <source>
        <dbReference type="SAM" id="SignalP"/>
    </source>
</evidence>
<evidence type="ECO:0000313" key="3">
    <source>
        <dbReference type="Proteomes" id="UP000323426"/>
    </source>
</evidence>
<keyword evidence="1" id="KW-0732">Signal</keyword>
<feature type="signal peptide" evidence="1">
    <location>
        <begin position="1"/>
        <end position="19"/>
    </location>
</feature>
<dbReference type="SUPFAM" id="SSF50044">
    <property type="entry name" value="SH3-domain"/>
    <property type="match status" value="1"/>
</dbReference>
<dbReference type="Gene3D" id="2.30.30.40">
    <property type="entry name" value="SH3 Domains"/>
    <property type="match status" value="1"/>
</dbReference>
<proteinExistence type="predicted"/>
<keyword evidence="3" id="KW-1185">Reference proteome</keyword>
<sequence>MKKLIFTFALIIQAGFLFAANDKTIVAQARQDNVKMYQQPGTCTTILRSLSTNDKIEVVRRYNDQWTIVMVDGQPGYVLHSEIGKPAQTLEIKTLASTKTSRK</sequence>
<dbReference type="EMBL" id="VWSF01000009">
    <property type="protein sequence ID" value="KAA5545065.1"/>
    <property type="molecule type" value="Genomic_DNA"/>
</dbReference>
<feature type="chain" id="PRO_5024328473" evidence="1">
    <location>
        <begin position="20"/>
        <end position="103"/>
    </location>
</feature>
<name>A0A5M6DIF1_9BACT</name>
<comment type="caution">
    <text evidence="2">The sequence shown here is derived from an EMBL/GenBank/DDBJ whole genome shotgun (WGS) entry which is preliminary data.</text>
</comment>
<organism evidence="2 3">
    <name type="scientific">Adhaeribacter rhizoryzae</name>
    <dbReference type="NCBI Taxonomy" id="2607907"/>
    <lineage>
        <taxon>Bacteria</taxon>
        <taxon>Pseudomonadati</taxon>
        <taxon>Bacteroidota</taxon>
        <taxon>Cytophagia</taxon>
        <taxon>Cytophagales</taxon>
        <taxon>Hymenobacteraceae</taxon>
        <taxon>Adhaeribacter</taxon>
    </lineage>
</organism>
<accession>A0A5M6DIF1</accession>